<keyword evidence="2" id="KW-1185">Reference proteome</keyword>
<evidence type="ECO:0000313" key="2">
    <source>
        <dbReference type="Proteomes" id="UP001652397"/>
    </source>
</evidence>
<accession>A0ABT2U3Z8</accession>
<dbReference type="RefSeq" id="WP_147574158.1">
    <property type="nucleotide sequence ID" value="NZ_JAOQJE010000006.1"/>
</dbReference>
<evidence type="ECO:0000313" key="1">
    <source>
        <dbReference type="EMBL" id="MCU6789202.1"/>
    </source>
</evidence>
<sequence>MALNLGMLGMKMETLIQTETVSENMVTLLKNSVPQRHQAVLDVADQRIAVHWEEALSSDGRMPNMERDLFQSIYNVVLKSFHQNGGDAMAGNRVAFWKRSHCKDRASIRRVCGSIPHIEGGKSGFLRLAVHPRHPTGLSGHVYSMRPWVLSAPRF</sequence>
<dbReference type="Proteomes" id="UP001652397">
    <property type="component" value="Unassembled WGS sequence"/>
</dbReference>
<gene>
    <name evidence="1" type="ORF">OCV66_08910</name>
</gene>
<reference evidence="1 2" key="1">
    <citation type="journal article" date="2021" name="ISME Commun">
        <title>Automated analysis of genomic sequences facilitates high-throughput and comprehensive description of bacteria.</title>
        <authorList>
            <person name="Hitch T.C.A."/>
        </authorList>
    </citation>
    <scope>NUCLEOTIDE SEQUENCE [LARGE SCALE GENOMIC DNA]</scope>
    <source>
        <strain evidence="1 2">Sanger_34</strain>
    </source>
</reference>
<name>A0ABT2U3Z8_9FIRM</name>
<organism evidence="1 2">
    <name type="scientific">Agathobaculum ammoniilyticum</name>
    <dbReference type="NCBI Taxonomy" id="2981778"/>
    <lineage>
        <taxon>Bacteria</taxon>
        <taxon>Bacillati</taxon>
        <taxon>Bacillota</taxon>
        <taxon>Clostridia</taxon>
        <taxon>Eubacteriales</taxon>
        <taxon>Butyricicoccaceae</taxon>
        <taxon>Agathobaculum</taxon>
    </lineage>
</organism>
<comment type="caution">
    <text evidence="1">The sequence shown here is derived from an EMBL/GenBank/DDBJ whole genome shotgun (WGS) entry which is preliminary data.</text>
</comment>
<proteinExistence type="predicted"/>
<protein>
    <submittedName>
        <fullName evidence="1">Uncharacterized protein</fullName>
    </submittedName>
</protein>
<dbReference type="EMBL" id="JAOQJE010000006">
    <property type="protein sequence ID" value="MCU6789202.1"/>
    <property type="molecule type" value="Genomic_DNA"/>
</dbReference>